<feature type="transmembrane region" description="Helical" evidence="2">
    <location>
        <begin position="94"/>
        <end position="115"/>
    </location>
</feature>
<proteinExistence type="predicted"/>
<dbReference type="GeneID" id="105431434"/>
<dbReference type="Proteomes" id="UP000504615">
    <property type="component" value="Unplaced"/>
</dbReference>
<evidence type="ECO:0000256" key="1">
    <source>
        <dbReference type="SAM" id="MobiDB-lite"/>
    </source>
</evidence>
<dbReference type="RefSeq" id="XP_011643916.1">
    <property type="nucleotide sequence ID" value="XM_011645614.2"/>
</dbReference>
<evidence type="ECO:0000313" key="3">
    <source>
        <dbReference type="Proteomes" id="UP000504615"/>
    </source>
</evidence>
<dbReference type="OrthoDB" id="7555447at2759"/>
<accession>A0A6I9WPM7</accession>
<keyword evidence="2" id="KW-0472">Membrane</keyword>
<keyword evidence="2" id="KW-0812">Transmembrane</keyword>
<feature type="compositionally biased region" description="Low complexity" evidence="1">
    <location>
        <begin position="273"/>
        <end position="290"/>
    </location>
</feature>
<name>A0A6I9WPM7_9HYME</name>
<keyword evidence="2" id="KW-1133">Transmembrane helix</keyword>
<feature type="region of interest" description="Disordered" evidence="1">
    <location>
        <begin position="267"/>
        <end position="290"/>
    </location>
</feature>
<sequence length="311" mass="35340">MVSKRAFMMCMSDNDCIPNISYCYEVSKFCVNYINCRNYNRLNGTAPARIAAQCGACLQGYITETYTTGEEKELCYKENTDVTENYIGLSVHTFIIVPVTFLFVVIILCCIYALYYNKSTCPITKSIKYIFSNICSIDCLKADLMRNNTENINTLTVATAPIEEQKPFLENVENIHHRADISKEADRHQTARVCVPPIWARENGTDQIYLDNNNVNVPNERNFVTQLQIINNVATNDQFMRQLPIIGYSENNTEQQDNTRNTAMLQASSANQNSNTDSSPEPNDNNNCNCNHKTVKIRQLLQQNIGMNVNV</sequence>
<evidence type="ECO:0000313" key="4">
    <source>
        <dbReference type="RefSeq" id="XP_011643916.1"/>
    </source>
</evidence>
<dbReference type="AlphaFoldDB" id="A0A6I9WPM7"/>
<keyword evidence="3" id="KW-1185">Reference proteome</keyword>
<reference evidence="4" key="1">
    <citation type="submission" date="2025-08" db="UniProtKB">
        <authorList>
            <consortium name="RefSeq"/>
        </authorList>
    </citation>
    <scope>IDENTIFICATION</scope>
</reference>
<organism evidence="3 4">
    <name type="scientific">Pogonomyrmex barbatus</name>
    <name type="common">red harvester ant</name>
    <dbReference type="NCBI Taxonomy" id="144034"/>
    <lineage>
        <taxon>Eukaryota</taxon>
        <taxon>Metazoa</taxon>
        <taxon>Ecdysozoa</taxon>
        <taxon>Arthropoda</taxon>
        <taxon>Hexapoda</taxon>
        <taxon>Insecta</taxon>
        <taxon>Pterygota</taxon>
        <taxon>Neoptera</taxon>
        <taxon>Endopterygota</taxon>
        <taxon>Hymenoptera</taxon>
        <taxon>Apocrita</taxon>
        <taxon>Aculeata</taxon>
        <taxon>Formicoidea</taxon>
        <taxon>Formicidae</taxon>
        <taxon>Myrmicinae</taxon>
        <taxon>Pogonomyrmex</taxon>
    </lineage>
</organism>
<protein>
    <submittedName>
        <fullName evidence="4">Uncharacterized protein LOC105431434 isoform X2</fullName>
    </submittedName>
</protein>
<gene>
    <name evidence="4" type="primary">LOC105431434</name>
</gene>
<evidence type="ECO:0000256" key="2">
    <source>
        <dbReference type="SAM" id="Phobius"/>
    </source>
</evidence>